<accession>A0A914Q3T0</accession>
<evidence type="ECO:0000313" key="8">
    <source>
        <dbReference type="WBParaSite" id="PDA_v2.g23582.t1"/>
    </source>
</evidence>
<dbReference type="InterPro" id="IPR026767">
    <property type="entry name" value="Tmem151"/>
</dbReference>
<keyword evidence="3" id="KW-0812">Transmembrane</keyword>
<dbReference type="GO" id="GO:0016020">
    <property type="term" value="C:membrane"/>
    <property type="evidence" value="ECO:0007669"/>
    <property type="project" value="UniProtKB-SubCell"/>
</dbReference>
<name>A0A914Q3T0_9BILA</name>
<dbReference type="PANTHER" id="PTHR31893:SF5">
    <property type="entry name" value="TRANSMEMBRANE PROTEIN 151 HOMOLOG"/>
    <property type="match status" value="1"/>
</dbReference>
<dbReference type="WBParaSite" id="PDA_v2.g23582.t1">
    <property type="protein sequence ID" value="PDA_v2.g23582.t1"/>
    <property type="gene ID" value="PDA_v2.g23582"/>
</dbReference>
<organism evidence="7 8">
    <name type="scientific">Panagrolaimus davidi</name>
    <dbReference type="NCBI Taxonomy" id="227884"/>
    <lineage>
        <taxon>Eukaryota</taxon>
        <taxon>Metazoa</taxon>
        <taxon>Ecdysozoa</taxon>
        <taxon>Nematoda</taxon>
        <taxon>Chromadorea</taxon>
        <taxon>Rhabditida</taxon>
        <taxon>Tylenchina</taxon>
        <taxon>Panagrolaimomorpha</taxon>
        <taxon>Panagrolaimoidea</taxon>
        <taxon>Panagrolaimidae</taxon>
        <taxon>Panagrolaimus</taxon>
    </lineage>
</organism>
<evidence type="ECO:0000313" key="7">
    <source>
        <dbReference type="Proteomes" id="UP000887578"/>
    </source>
</evidence>
<feature type="compositionally biased region" description="Low complexity" evidence="6">
    <location>
        <begin position="298"/>
        <end position="309"/>
    </location>
</feature>
<comment type="subcellular location">
    <subcellularLocation>
        <location evidence="1">Membrane</location>
        <topology evidence="1">Multi-pass membrane protein</topology>
    </subcellularLocation>
</comment>
<reference evidence="8" key="1">
    <citation type="submission" date="2022-11" db="UniProtKB">
        <authorList>
            <consortium name="WormBaseParasite"/>
        </authorList>
    </citation>
    <scope>IDENTIFICATION</scope>
</reference>
<dbReference type="Pfam" id="PF14857">
    <property type="entry name" value="TMEM151"/>
    <property type="match status" value="2"/>
</dbReference>
<comment type="similarity">
    <text evidence="2">Belongs to the TMEM151 family.</text>
</comment>
<feature type="region of interest" description="Disordered" evidence="6">
    <location>
        <begin position="298"/>
        <end position="317"/>
    </location>
</feature>
<evidence type="ECO:0000256" key="1">
    <source>
        <dbReference type="ARBA" id="ARBA00004141"/>
    </source>
</evidence>
<evidence type="ECO:0000256" key="4">
    <source>
        <dbReference type="ARBA" id="ARBA00022989"/>
    </source>
</evidence>
<evidence type="ECO:0000256" key="3">
    <source>
        <dbReference type="ARBA" id="ARBA00022692"/>
    </source>
</evidence>
<keyword evidence="7" id="KW-1185">Reference proteome</keyword>
<keyword evidence="4" id="KW-1133">Transmembrane helix</keyword>
<evidence type="ECO:0000256" key="2">
    <source>
        <dbReference type="ARBA" id="ARBA00009583"/>
    </source>
</evidence>
<evidence type="ECO:0000256" key="5">
    <source>
        <dbReference type="ARBA" id="ARBA00023136"/>
    </source>
</evidence>
<protein>
    <submittedName>
        <fullName evidence="8">Transmembrane protein 151B</fullName>
    </submittedName>
</protein>
<dbReference type="PANTHER" id="PTHR31893">
    <property type="entry name" value="TRANSMEMBRANE PROTEIN 151 HOMOLOG"/>
    <property type="match status" value="1"/>
</dbReference>
<proteinExistence type="inferred from homology"/>
<evidence type="ECO:0000256" key="6">
    <source>
        <dbReference type="SAM" id="MobiDB-lite"/>
    </source>
</evidence>
<dbReference type="Proteomes" id="UP000887578">
    <property type="component" value="Unplaced"/>
</dbReference>
<keyword evidence="5" id="KW-0472">Membrane</keyword>
<sequence>MVNFTLINPSTGCHIKDAAYDAKIVIHYAHGPCSQGYNFIPIAFGVLLYLIYLTECWHSRLKSSKIPKTDLNEAKEYIKKLRSATPIVWWKSVCYHYLRRSRQVTRYRNEKYPMIKIKFSKGFVFACVQAANEFEEQRTRFFNENEVKDDYMEVREGLDLVEIPFIDSMIAYTNPGHKEPWYLRRSIYWTFSILLLSWPLRMFEEYNTAHIHYHATKLFGTNYLSPSSINYTGPLTRTSTMESTELERALRENYLMVPSYSEAVFLDPVSYTNTLIFPNIRNRILCNENVITNYGAVNSGSSSNNNNRVRPPPPAFSTLFQSRNLPSRSKSMSFNAHERAPISSSAIPVPRPSELILKNVSKQQPSRSISIAGICGTTKSSGYHSQSNTPAATDGRGIEERRPLIEPMPATMENEPPPSYEVTMLEYLDTY</sequence>
<dbReference type="AlphaFoldDB" id="A0A914Q3T0"/>